<accession>A0A6J6NI14</accession>
<proteinExistence type="predicted"/>
<dbReference type="InterPro" id="IPR029058">
    <property type="entry name" value="AB_hydrolase_fold"/>
</dbReference>
<sequence>MTPPVVLVHGWGGSFRTTWQKSGFTALLEDIDRSVIGVDLLGHGTAPKPHDPAAYADLTSRIVEALPDEPVDAVGFSLGAITLLRLACSEPHRFNRLVLGGIGENVFSSDDSGTSRILAALDGTGDPDDNIGRLFAQYADQDGNDKHALAAVMRRPSLGAFTPEQLAAVTCPTLVAIGDLDFAGPGNRLADALPNSELVVLRKVDHFATPEAFAFIDATLEFLEASSV</sequence>
<feature type="domain" description="AB hydrolase-1" evidence="1">
    <location>
        <begin position="3"/>
        <end position="102"/>
    </location>
</feature>
<dbReference type="Pfam" id="PF00561">
    <property type="entry name" value="Abhydrolase_1"/>
    <property type="match status" value="1"/>
</dbReference>
<dbReference type="EMBL" id="CAEZXM010000050">
    <property type="protein sequence ID" value="CAB4684123.1"/>
    <property type="molecule type" value="Genomic_DNA"/>
</dbReference>
<dbReference type="SUPFAM" id="SSF53474">
    <property type="entry name" value="alpha/beta-Hydrolases"/>
    <property type="match status" value="1"/>
</dbReference>
<dbReference type="InterPro" id="IPR000073">
    <property type="entry name" value="AB_hydrolase_1"/>
</dbReference>
<dbReference type="Gene3D" id="3.40.50.1820">
    <property type="entry name" value="alpha/beta hydrolase"/>
    <property type="match status" value="1"/>
</dbReference>
<gene>
    <name evidence="2" type="ORF">UFOPK2366_00391</name>
</gene>
<name>A0A6J6NI14_9ZZZZ</name>
<reference evidence="2" key="1">
    <citation type="submission" date="2020-05" db="EMBL/GenBank/DDBJ databases">
        <authorList>
            <person name="Chiriac C."/>
            <person name="Salcher M."/>
            <person name="Ghai R."/>
            <person name="Kavagutti S V."/>
        </authorList>
    </citation>
    <scope>NUCLEOTIDE SEQUENCE</scope>
</reference>
<protein>
    <submittedName>
        <fullName evidence="2">Unannotated protein</fullName>
    </submittedName>
</protein>
<evidence type="ECO:0000313" key="2">
    <source>
        <dbReference type="EMBL" id="CAB4684123.1"/>
    </source>
</evidence>
<dbReference type="AlphaFoldDB" id="A0A6J6NI14"/>
<dbReference type="PANTHER" id="PTHR43689">
    <property type="entry name" value="HYDROLASE"/>
    <property type="match status" value="1"/>
</dbReference>
<evidence type="ECO:0000259" key="1">
    <source>
        <dbReference type="Pfam" id="PF00561"/>
    </source>
</evidence>
<organism evidence="2">
    <name type="scientific">freshwater metagenome</name>
    <dbReference type="NCBI Taxonomy" id="449393"/>
    <lineage>
        <taxon>unclassified sequences</taxon>
        <taxon>metagenomes</taxon>
        <taxon>ecological metagenomes</taxon>
    </lineage>
</organism>
<dbReference type="PANTHER" id="PTHR43689:SF8">
    <property type="entry name" value="ALPHA_BETA-HYDROLASES SUPERFAMILY PROTEIN"/>
    <property type="match status" value="1"/>
</dbReference>